<name>A0A5Q2MIJ6_9ACTN</name>
<dbReference type="RefSeq" id="WP_153652123.1">
    <property type="nucleotide sequence ID" value="NZ_CP045737.1"/>
</dbReference>
<evidence type="ECO:0000313" key="3">
    <source>
        <dbReference type="EMBL" id="QGG40852.1"/>
    </source>
</evidence>
<accession>A0A5Q2MIJ6</accession>
<organism evidence="3 4">
    <name type="scientific">Aeromicrobium yanjiei</name>
    <dbReference type="NCBI Taxonomy" id="2662028"/>
    <lineage>
        <taxon>Bacteria</taxon>
        <taxon>Bacillati</taxon>
        <taxon>Actinomycetota</taxon>
        <taxon>Actinomycetes</taxon>
        <taxon>Propionibacteriales</taxon>
        <taxon>Nocardioidaceae</taxon>
        <taxon>Aeromicrobium</taxon>
    </lineage>
</organism>
<keyword evidence="2" id="KW-0812">Transmembrane</keyword>
<gene>
    <name evidence="3" type="ORF">GEV26_05470</name>
</gene>
<feature type="transmembrane region" description="Helical" evidence="2">
    <location>
        <begin position="46"/>
        <end position="66"/>
    </location>
</feature>
<keyword evidence="2" id="KW-1133">Transmembrane helix</keyword>
<reference evidence="3 4" key="1">
    <citation type="submission" date="2019-11" db="EMBL/GenBank/DDBJ databases">
        <authorList>
            <person name="Li J."/>
        </authorList>
    </citation>
    <scope>NUCLEOTIDE SEQUENCE [LARGE SCALE GENOMIC DNA]</scope>
    <source>
        <strain evidence="3 4">MF47</strain>
    </source>
</reference>
<dbReference type="KEGG" id="aef:GEV26_05470"/>
<protein>
    <submittedName>
        <fullName evidence="3">Uncharacterized protein</fullName>
    </submittedName>
</protein>
<dbReference type="AlphaFoldDB" id="A0A5Q2MIJ6"/>
<evidence type="ECO:0000313" key="4">
    <source>
        <dbReference type="Proteomes" id="UP000392064"/>
    </source>
</evidence>
<evidence type="ECO:0000256" key="1">
    <source>
        <dbReference type="SAM" id="MobiDB-lite"/>
    </source>
</evidence>
<proteinExistence type="predicted"/>
<feature type="region of interest" description="Disordered" evidence="1">
    <location>
        <begin position="1"/>
        <end position="37"/>
    </location>
</feature>
<evidence type="ECO:0000256" key="2">
    <source>
        <dbReference type="SAM" id="Phobius"/>
    </source>
</evidence>
<dbReference type="Proteomes" id="UP000392064">
    <property type="component" value="Chromosome"/>
</dbReference>
<dbReference type="EMBL" id="CP045737">
    <property type="protein sequence ID" value="QGG40852.1"/>
    <property type="molecule type" value="Genomic_DNA"/>
</dbReference>
<dbReference type="Pfam" id="PF19136">
    <property type="entry name" value="DUF5819"/>
    <property type="match status" value="1"/>
</dbReference>
<keyword evidence="4" id="KW-1185">Reference proteome</keyword>
<keyword evidence="2" id="KW-0472">Membrane</keyword>
<sequence>MTSAAGDPLQGTGSGASGRTDRRGQDELEMQTTGAASSGHRPWQRALVVVLALVAVVHAAVLALWVSPSGPVRDAVGDRALAAWVNPYFAQQWSALVPNAQFADESFMVRAQVRDGAGGAITMSDWMDVTAVETDALRHDIDPARVHVAARRIATNLNGAMFGLNPRQRELVAASYTKEPIERLGDRLYSAGTDRQAAVRSYVTYDTMATRFASMYARARLDGTILKVQYRVGRRTVPAGADRPADALHDRDFRWFAFGFRRGFTASYEAQTAFERHAGA</sequence>
<dbReference type="InterPro" id="IPR043857">
    <property type="entry name" value="DUF5819"/>
</dbReference>